<dbReference type="GO" id="GO:0000271">
    <property type="term" value="P:polysaccharide biosynthetic process"/>
    <property type="evidence" value="ECO:0007669"/>
    <property type="project" value="InterPro"/>
</dbReference>
<feature type="transmembrane region" description="Helical" evidence="6">
    <location>
        <begin position="76"/>
        <end position="101"/>
    </location>
</feature>
<evidence type="ECO:0000256" key="5">
    <source>
        <dbReference type="ARBA" id="ARBA00023136"/>
    </source>
</evidence>
<keyword evidence="4 6" id="KW-1133">Transmembrane helix</keyword>
<keyword evidence="5 6" id="KW-0472">Membrane</keyword>
<protein>
    <submittedName>
        <fullName evidence="8">GtrA-like protein</fullName>
    </submittedName>
</protein>
<feature type="transmembrane region" description="Helical" evidence="6">
    <location>
        <begin position="113"/>
        <end position="132"/>
    </location>
</feature>
<evidence type="ECO:0000256" key="2">
    <source>
        <dbReference type="ARBA" id="ARBA00009399"/>
    </source>
</evidence>
<dbReference type="InterPro" id="IPR007267">
    <property type="entry name" value="GtrA_DPMS_TM"/>
</dbReference>
<dbReference type="OrthoDB" id="6196188at2"/>
<accession>A0A1Y5TQJ3</accession>
<keyword evidence="9" id="KW-1185">Reference proteome</keyword>
<evidence type="ECO:0000313" key="9">
    <source>
        <dbReference type="Proteomes" id="UP000193200"/>
    </source>
</evidence>
<dbReference type="EMBL" id="FWFR01000003">
    <property type="protein sequence ID" value="SLN69182.1"/>
    <property type="molecule type" value="Genomic_DNA"/>
</dbReference>
<proteinExistence type="inferred from homology"/>
<sequence>MRILKDRDLHQQAFRFVVVGAAAALISYIVFILLYNSVLPDNIEKAATAQPISYIAGMGWSFYWHRRWTFGSRGHVGGEMFWFLVMNGASLVISTVGIHLLVDLAGLNAHLGWFLVTAVTTIFNFTFGRFVVFRTRTEQ</sequence>
<dbReference type="Pfam" id="PF04138">
    <property type="entry name" value="GtrA_DPMS_TM"/>
    <property type="match status" value="1"/>
</dbReference>
<comment type="subcellular location">
    <subcellularLocation>
        <location evidence="1">Membrane</location>
        <topology evidence="1">Multi-pass membrane protein</topology>
    </subcellularLocation>
</comment>
<dbReference type="AlphaFoldDB" id="A0A1Y5TQJ3"/>
<evidence type="ECO:0000313" key="8">
    <source>
        <dbReference type="EMBL" id="SLN69182.1"/>
    </source>
</evidence>
<evidence type="ECO:0000256" key="6">
    <source>
        <dbReference type="SAM" id="Phobius"/>
    </source>
</evidence>
<feature type="transmembrane region" description="Helical" evidence="6">
    <location>
        <begin position="47"/>
        <end position="64"/>
    </location>
</feature>
<comment type="similarity">
    <text evidence="2">Belongs to the GtrA family.</text>
</comment>
<dbReference type="PANTHER" id="PTHR38459">
    <property type="entry name" value="PROPHAGE BACTOPRENOL-LINKED GLUCOSE TRANSLOCASE HOMOLOG"/>
    <property type="match status" value="1"/>
</dbReference>
<evidence type="ECO:0000256" key="4">
    <source>
        <dbReference type="ARBA" id="ARBA00022989"/>
    </source>
</evidence>
<dbReference type="InParanoid" id="A0A1Y5TQJ3"/>
<feature type="domain" description="GtrA/DPMS transmembrane" evidence="7">
    <location>
        <begin position="15"/>
        <end position="133"/>
    </location>
</feature>
<gene>
    <name evidence="8" type="ORF">OCH7691_03164</name>
</gene>
<name>A0A1Y5TQJ3_9PROT</name>
<evidence type="ECO:0000256" key="1">
    <source>
        <dbReference type="ARBA" id="ARBA00004141"/>
    </source>
</evidence>
<organism evidence="8 9">
    <name type="scientific">Oceanibacterium hippocampi</name>
    <dbReference type="NCBI Taxonomy" id="745714"/>
    <lineage>
        <taxon>Bacteria</taxon>
        <taxon>Pseudomonadati</taxon>
        <taxon>Pseudomonadota</taxon>
        <taxon>Alphaproteobacteria</taxon>
        <taxon>Sneathiellales</taxon>
        <taxon>Sneathiellaceae</taxon>
        <taxon>Oceanibacterium</taxon>
    </lineage>
</organism>
<reference evidence="8 9" key="1">
    <citation type="submission" date="2017-03" db="EMBL/GenBank/DDBJ databases">
        <authorList>
            <person name="Afonso C.L."/>
            <person name="Miller P.J."/>
            <person name="Scott M.A."/>
            <person name="Spackman E."/>
            <person name="Goraichik I."/>
            <person name="Dimitrov K.M."/>
            <person name="Suarez D.L."/>
            <person name="Swayne D.E."/>
        </authorList>
    </citation>
    <scope>NUCLEOTIDE SEQUENCE [LARGE SCALE GENOMIC DNA]</scope>
    <source>
        <strain evidence="8 9">CECT 7691</strain>
    </source>
</reference>
<dbReference type="GO" id="GO:0005886">
    <property type="term" value="C:plasma membrane"/>
    <property type="evidence" value="ECO:0007669"/>
    <property type="project" value="TreeGrafter"/>
</dbReference>
<evidence type="ECO:0000256" key="3">
    <source>
        <dbReference type="ARBA" id="ARBA00022692"/>
    </source>
</evidence>
<evidence type="ECO:0000259" key="7">
    <source>
        <dbReference type="Pfam" id="PF04138"/>
    </source>
</evidence>
<keyword evidence="3 6" id="KW-0812">Transmembrane</keyword>
<feature type="transmembrane region" description="Helical" evidence="6">
    <location>
        <begin position="12"/>
        <end position="35"/>
    </location>
</feature>
<dbReference type="InterPro" id="IPR051401">
    <property type="entry name" value="GtrA_CellWall_Glycosyl"/>
</dbReference>
<dbReference type="PANTHER" id="PTHR38459:SF1">
    <property type="entry name" value="PROPHAGE BACTOPRENOL-LINKED GLUCOSE TRANSLOCASE HOMOLOG"/>
    <property type="match status" value="1"/>
</dbReference>
<dbReference type="RefSeq" id="WP_085884535.1">
    <property type="nucleotide sequence ID" value="NZ_FWFR01000003.1"/>
</dbReference>
<dbReference type="Proteomes" id="UP000193200">
    <property type="component" value="Unassembled WGS sequence"/>
</dbReference>